<feature type="binding site" evidence="8">
    <location>
        <position position="132"/>
    </location>
    <ligand>
        <name>Fe cation</name>
        <dbReference type="ChEBI" id="CHEBI:24875"/>
    </ligand>
</feature>
<dbReference type="Gene3D" id="1.10.10.10">
    <property type="entry name" value="Winged helix-like DNA-binding domain superfamily/Winged helix DNA-binding domain"/>
    <property type="match status" value="1"/>
</dbReference>
<name>A0A932I1P2_UNCTE</name>
<keyword evidence="4" id="KW-0805">Transcription regulation</keyword>
<dbReference type="InterPro" id="IPR043135">
    <property type="entry name" value="Fur_C"/>
</dbReference>
<dbReference type="InterPro" id="IPR036388">
    <property type="entry name" value="WH-like_DNA-bd_sf"/>
</dbReference>
<sequence>MAGESQVQFPESGHDHAACVADALERASELCARRGARLTAIRRRVLELVWGSHAPVGAYDILARMDPGGRRGGAPATVYRALDFLIAQGFVHRLSSVNAFVGCGVPDNPHMAQFLICRGCGAVAEMDEPRIEGAIGEAAARAGFEVETPVIEVQGRCPACREKAQADAR</sequence>
<feature type="binding site" evidence="7">
    <location>
        <position position="157"/>
    </location>
    <ligand>
        <name>Zn(2+)</name>
        <dbReference type="ChEBI" id="CHEBI:29105"/>
    </ligand>
</feature>
<organism evidence="9 10">
    <name type="scientific">Tectimicrobiota bacterium</name>
    <dbReference type="NCBI Taxonomy" id="2528274"/>
    <lineage>
        <taxon>Bacteria</taxon>
        <taxon>Pseudomonadati</taxon>
        <taxon>Nitrospinota/Tectimicrobiota group</taxon>
        <taxon>Candidatus Tectimicrobiota</taxon>
    </lineage>
</organism>
<keyword evidence="3 7" id="KW-0862">Zinc</keyword>
<feature type="binding site" evidence="7">
    <location>
        <position position="120"/>
    </location>
    <ligand>
        <name>Zn(2+)</name>
        <dbReference type="ChEBI" id="CHEBI:29105"/>
    </ligand>
</feature>
<evidence type="ECO:0000256" key="8">
    <source>
        <dbReference type="PIRSR" id="PIRSR602481-2"/>
    </source>
</evidence>
<dbReference type="SUPFAM" id="SSF46785">
    <property type="entry name" value="Winged helix' DNA-binding domain"/>
    <property type="match status" value="1"/>
</dbReference>
<evidence type="ECO:0000313" key="10">
    <source>
        <dbReference type="Proteomes" id="UP000782312"/>
    </source>
</evidence>
<dbReference type="PANTHER" id="PTHR33202:SF6">
    <property type="entry name" value="ZINC UPTAKE REGULATION PROTEIN"/>
    <property type="match status" value="1"/>
</dbReference>
<dbReference type="Pfam" id="PF01475">
    <property type="entry name" value="FUR"/>
    <property type="match status" value="1"/>
</dbReference>
<comment type="cofactor">
    <cofactor evidence="7">
        <name>Zn(2+)</name>
        <dbReference type="ChEBI" id="CHEBI:29105"/>
    </cofactor>
    <text evidence="7">Binds 1 zinc ion per subunit.</text>
</comment>
<dbReference type="AlphaFoldDB" id="A0A932I1P2"/>
<evidence type="ECO:0000256" key="4">
    <source>
        <dbReference type="ARBA" id="ARBA00023015"/>
    </source>
</evidence>
<evidence type="ECO:0000313" key="9">
    <source>
        <dbReference type="EMBL" id="MBI3129367.1"/>
    </source>
</evidence>
<keyword evidence="6" id="KW-0804">Transcription</keyword>
<dbReference type="EMBL" id="JACPUR010000040">
    <property type="protein sequence ID" value="MBI3129367.1"/>
    <property type="molecule type" value="Genomic_DNA"/>
</dbReference>
<dbReference type="InterPro" id="IPR002481">
    <property type="entry name" value="FUR"/>
</dbReference>
<evidence type="ECO:0000256" key="7">
    <source>
        <dbReference type="PIRSR" id="PIRSR602481-1"/>
    </source>
</evidence>
<keyword evidence="5" id="KW-0238">DNA-binding</keyword>
<protein>
    <submittedName>
        <fullName evidence="9">Transcriptional repressor</fullName>
    </submittedName>
</protein>
<reference evidence="9" key="1">
    <citation type="submission" date="2020-07" db="EMBL/GenBank/DDBJ databases">
        <title>Huge and variable diversity of episymbiotic CPR bacteria and DPANN archaea in groundwater ecosystems.</title>
        <authorList>
            <person name="He C.Y."/>
            <person name="Keren R."/>
            <person name="Whittaker M."/>
            <person name="Farag I.F."/>
            <person name="Doudna J."/>
            <person name="Cate J.H.D."/>
            <person name="Banfield J.F."/>
        </authorList>
    </citation>
    <scope>NUCLEOTIDE SEQUENCE</scope>
    <source>
        <strain evidence="9">NC_groundwater_763_Ag_S-0.2um_68_21</strain>
    </source>
</reference>
<proteinExistence type="inferred from homology"/>
<dbReference type="Gene3D" id="3.30.1490.190">
    <property type="match status" value="1"/>
</dbReference>
<keyword evidence="8" id="KW-0408">Iron</keyword>
<accession>A0A932I1P2</accession>
<feature type="binding site" evidence="7">
    <location>
        <position position="160"/>
    </location>
    <ligand>
        <name>Zn(2+)</name>
        <dbReference type="ChEBI" id="CHEBI:29105"/>
    </ligand>
</feature>
<comment type="similarity">
    <text evidence="1">Belongs to the Fur family.</text>
</comment>
<dbReference type="GO" id="GO:0003700">
    <property type="term" value="F:DNA-binding transcription factor activity"/>
    <property type="evidence" value="ECO:0007669"/>
    <property type="project" value="InterPro"/>
</dbReference>
<evidence type="ECO:0000256" key="1">
    <source>
        <dbReference type="ARBA" id="ARBA00007957"/>
    </source>
</evidence>
<comment type="cofactor">
    <cofactor evidence="8">
        <name>Mn(2+)</name>
        <dbReference type="ChEBI" id="CHEBI:29035"/>
    </cofactor>
    <cofactor evidence="8">
        <name>Fe(2+)</name>
        <dbReference type="ChEBI" id="CHEBI:29033"/>
    </cofactor>
    <text evidence="8">Binds 1 Mn(2+) or Fe(2+) ion per subunit.</text>
</comment>
<evidence type="ECO:0000256" key="3">
    <source>
        <dbReference type="ARBA" id="ARBA00022833"/>
    </source>
</evidence>
<dbReference type="GO" id="GO:0045892">
    <property type="term" value="P:negative regulation of DNA-templated transcription"/>
    <property type="evidence" value="ECO:0007669"/>
    <property type="project" value="TreeGrafter"/>
</dbReference>
<dbReference type="GO" id="GO:1900376">
    <property type="term" value="P:regulation of secondary metabolite biosynthetic process"/>
    <property type="evidence" value="ECO:0007669"/>
    <property type="project" value="TreeGrafter"/>
</dbReference>
<feature type="binding site" evidence="7">
    <location>
        <position position="117"/>
    </location>
    <ligand>
        <name>Zn(2+)</name>
        <dbReference type="ChEBI" id="CHEBI:29105"/>
    </ligand>
</feature>
<dbReference type="GO" id="GO:0005829">
    <property type="term" value="C:cytosol"/>
    <property type="evidence" value="ECO:0007669"/>
    <property type="project" value="TreeGrafter"/>
</dbReference>
<evidence type="ECO:0000256" key="6">
    <source>
        <dbReference type="ARBA" id="ARBA00023163"/>
    </source>
</evidence>
<keyword evidence="2" id="KW-0678">Repressor</keyword>
<dbReference type="CDD" id="cd07153">
    <property type="entry name" value="Fur_like"/>
    <property type="match status" value="1"/>
</dbReference>
<dbReference type="Proteomes" id="UP000782312">
    <property type="component" value="Unassembled WGS sequence"/>
</dbReference>
<gene>
    <name evidence="9" type="ORF">HYZ11_17290</name>
</gene>
<dbReference type="PANTHER" id="PTHR33202">
    <property type="entry name" value="ZINC UPTAKE REGULATION PROTEIN"/>
    <property type="match status" value="1"/>
</dbReference>
<keyword evidence="7" id="KW-0479">Metal-binding</keyword>
<evidence type="ECO:0000256" key="2">
    <source>
        <dbReference type="ARBA" id="ARBA00022491"/>
    </source>
</evidence>
<dbReference type="GO" id="GO:0000976">
    <property type="term" value="F:transcription cis-regulatory region binding"/>
    <property type="evidence" value="ECO:0007669"/>
    <property type="project" value="TreeGrafter"/>
</dbReference>
<comment type="caution">
    <text evidence="9">The sequence shown here is derived from an EMBL/GenBank/DDBJ whole genome shotgun (WGS) entry which is preliminary data.</text>
</comment>
<evidence type="ECO:0000256" key="5">
    <source>
        <dbReference type="ARBA" id="ARBA00023125"/>
    </source>
</evidence>
<dbReference type="InterPro" id="IPR036390">
    <property type="entry name" value="WH_DNA-bd_sf"/>
</dbReference>
<dbReference type="GO" id="GO:0008270">
    <property type="term" value="F:zinc ion binding"/>
    <property type="evidence" value="ECO:0007669"/>
    <property type="project" value="TreeGrafter"/>
</dbReference>